<dbReference type="PANTHER" id="PTHR14187">
    <property type="entry name" value="ALPHA KINASE/ELONGATION FACTOR 2 KINASE"/>
    <property type="match status" value="1"/>
</dbReference>
<protein>
    <recommendedName>
        <fullName evidence="3">Actin-like ATPase domain-containing protein</fullName>
    </recommendedName>
</protein>
<sequence length="499" mass="56023">MAFPTREKYKGRTRRLLLAFDIGTTFSGISYSILDPEKVPEILPVTRYPSQERAGGDIKIPTVIYYDKDGKPCKTGAETLEEGIEEDAEDNGWNKAHWFKLHLRPKPRQKGFVNRFSMLSLGSETIPSLPLGKTVVQVFADYMRYLHECAKTYIEETHGEKIWSLLRGDIMYILTHPNGWGGPQQAEMRQAAIQAGFIPDTVEGHSRVTFVTEGEASLHFCLSNGLSIAGSDENSGVLIVDAGGGTIDITSYRKLQDHTFEEIAIPACHFQGAVYVTMRAEAYFKELLSKTRFRGDIPTLTRRFDRTTKHVFRRDDEPLHIQFASNRERDQTLNIRGGRMTLDGQRVATFFEPSISCIVEAIKTQQRTAHFPIKSVFLVGGFSASTWLYEKVKEAIRPLGIAVSRPDTHVNKAVANGAVSFYLDAAVKSRVARLTYGIETFVHYDRSDPSHVARAHLVRSCPVHGRQVLYDHFSSILAKVKLFPSPMKSGSQLTTPIHV</sequence>
<dbReference type="InterPro" id="IPR043129">
    <property type="entry name" value="ATPase_NBD"/>
</dbReference>
<dbReference type="PANTHER" id="PTHR14187:SF5">
    <property type="entry name" value="HEAT SHOCK 70 KDA PROTEIN 12A"/>
    <property type="match status" value="1"/>
</dbReference>
<dbReference type="AlphaFoldDB" id="A0A9W8MA27"/>
<dbReference type="Gene3D" id="3.30.420.40">
    <property type="match status" value="2"/>
</dbReference>
<evidence type="ECO:0008006" key="3">
    <source>
        <dbReference type="Google" id="ProtNLM"/>
    </source>
</evidence>
<accession>A0A9W8MA27</accession>
<feature type="non-terminal residue" evidence="1">
    <location>
        <position position="1"/>
    </location>
</feature>
<dbReference type="SUPFAM" id="SSF53067">
    <property type="entry name" value="Actin-like ATPase domain"/>
    <property type="match status" value="2"/>
</dbReference>
<dbReference type="Proteomes" id="UP001140091">
    <property type="component" value="Unassembled WGS sequence"/>
</dbReference>
<dbReference type="Gene3D" id="3.90.640.10">
    <property type="entry name" value="Actin, Chain A, domain 4"/>
    <property type="match status" value="1"/>
</dbReference>
<proteinExistence type="predicted"/>
<dbReference type="CDD" id="cd10170">
    <property type="entry name" value="ASKHA_NBD_HSP70"/>
    <property type="match status" value="1"/>
</dbReference>
<reference evidence="1" key="1">
    <citation type="submission" date="2022-06" db="EMBL/GenBank/DDBJ databases">
        <title>Genome Sequence of Candolleomyces eurysporus.</title>
        <authorList>
            <person name="Buettner E."/>
        </authorList>
    </citation>
    <scope>NUCLEOTIDE SEQUENCE</scope>
    <source>
        <strain evidence="1">VTCC 930004</strain>
    </source>
</reference>
<name>A0A9W8MA27_9AGAR</name>
<keyword evidence="2" id="KW-1185">Reference proteome</keyword>
<evidence type="ECO:0000313" key="2">
    <source>
        <dbReference type="Proteomes" id="UP001140091"/>
    </source>
</evidence>
<evidence type="ECO:0000313" key="1">
    <source>
        <dbReference type="EMBL" id="KAJ2922267.1"/>
    </source>
</evidence>
<dbReference type="EMBL" id="JANBPK010001502">
    <property type="protein sequence ID" value="KAJ2922267.1"/>
    <property type="molecule type" value="Genomic_DNA"/>
</dbReference>
<organism evidence="1 2">
    <name type="scientific">Candolleomyces eurysporus</name>
    <dbReference type="NCBI Taxonomy" id="2828524"/>
    <lineage>
        <taxon>Eukaryota</taxon>
        <taxon>Fungi</taxon>
        <taxon>Dikarya</taxon>
        <taxon>Basidiomycota</taxon>
        <taxon>Agaricomycotina</taxon>
        <taxon>Agaricomycetes</taxon>
        <taxon>Agaricomycetidae</taxon>
        <taxon>Agaricales</taxon>
        <taxon>Agaricineae</taxon>
        <taxon>Psathyrellaceae</taxon>
        <taxon>Candolleomyces</taxon>
    </lineage>
</organism>
<dbReference type="OrthoDB" id="2963168at2759"/>
<gene>
    <name evidence="1" type="ORF">H1R20_g14840</name>
</gene>
<comment type="caution">
    <text evidence="1">The sequence shown here is derived from an EMBL/GenBank/DDBJ whole genome shotgun (WGS) entry which is preliminary data.</text>
</comment>